<sequence>MGGTANRHIPMVDWIMKTSTSEWKHGIQWTARNQLEDLDFADDLSLLSHTCDQMQVKTTSVVEASASFGLNTHKGKAEVLKCNTENTKPITFDGEVLGELETSTYLNSIINEQGGPDADVNARIGKARIAFAQLKNMWNSKQLSINIKVRIFNSNVETVLPYGAETWRTTTTIIKNLQITSATDYCVRVQPSCHLKRKLGKDAGNYIDFDAVIFELPKILVRYLFFDETFVHSGLTLKSDGKKSIVTVTDVTTELVA</sequence>
<keyword evidence="3" id="KW-1185">Reference proteome</keyword>
<gene>
    <name evidence="2" type="ORF">SCUD_LOCUS7320</name>
</gene>
<accession>A0A183JX75</accession>
<name>A0A183JX75_9TREM</name>
<dbReference type="Proteomes" id="UP000279833">
    <property type="component" value="Unassembled WGS sequence"/>
</dbReference>
<protein>
    <submittedName>
        <fullName evidence="4">DUF6451 domain-containing protein</fullName>
    </submittedName>
</protein>
<proteinExistence type="predicted"/>
<dbReference type="PANTHER" id="PTHR47027">
    <property type="entry name" value="REVERSE TRANSCRIPTASE DOMAIN-CONTAINING PROTEIN"/>
    <property type="match status" value="1"/>
</dbReference>
<dbReference type="Pfam" id="PF20049">
    <property type="entry name" value="DUF6451"/>
    <property type="match status" value="1"/>
</dbReference>
<dbReference type="WBParaSite" id="SCUD_0000732001-mRNA-1">
    <property type="protein sequence ID" value="SCUD_0000732001-mRNA-1"/>
    <property type="gene ID" value="SCUD_0000732001"/>
</dbReference>
<organism evidence="4">
    <name type="scientific">Schistosoma curassoni</name>
    <dbReference type="NCBI Taxonomy" id="6186"/>
    <lineage>
        <taxon>Eukaryota</taxon>
        <taxon>Metazoa</taxon>
        <taxon>Spiralia</taxon>
        <taxon>Lophotrochozoa</taxon>
        <taxon>Platyhelminthes</taxon>
        <taxon>Trematoda</taxon>
        <taxon>Digenea</taxon>
        <taxon>Strigeidida</taxon>
        <taxon>Schistosomatoidea</taxon>
        <taxon>Schistosomatidae</taxon>
        <taxon>Schistosoma</taxon>
    </lineage>
</organism>
<reference evidence="4" key="1">
    <citation type="submission" date="2016-06" db="UniProtKB">
        <authorList>
            <consortium name="WormBaseParasite"/>
        </authorList>
    </citation>
    <scope>IDENTIFICATION</scope>
</reference>
<dbReference type="InterPro" id="IPR045609">
    <property type="entry name" value="DUF6451"/>
</dbReference>
<dbReference type="AlphaFoldDB" id="A0A183JX75"/>
<dbReference type="EMBL" id="UZAK01032308">
    <property type="protein sequence ID" value="VDP25777.1"/>
    <property type="molecule type" value="Genomic_DNA"/>
</dbReference>
<feature type="domain" description="DUF6451" evidence="1">
    <location>
        <begin position="130"/>
        <end position="162"/>
    </location>
</feature>
<evidence type="ECO:0000313" key="3">
    <source>
        <dbReference type="Proteomes" id="UP000279833"/>
    </source>
</evidence>
<reference evidence="2 3" key="2">
    <citation type="submission" date="2018-11" db="EMBL/GenBank/DDBJ databases">
        <authorList>
            <consortium name="Pathogen Informatics"/>
        </authorList>
    </citation>
    <scope>NUCLEOTIDE SEQUENCE [LARGE SCALE GENOMIC DNA]</scope>
    <source>
        <strain evidence="2">Dakar</strain>
        <strain evidence="3">Dakar, Senegal</strain>
    </source>
</reference>
<evidence type="ECO:0000313" key="4">
    <source>
        <dbReference type="WBParaSite" id="SCUD_0000732001-mRNA-1"/>
    </source>
</evidence>
<dbReference type="PANTHER" id="PTHR47027:SF25">
    <property type="entry name" value="REVERSE TRANSCRIPTASE DOMAIN-CONTAINING PROTEIN"/>
    <property type="match status" value="1"/>
</dbReference>
<evidence type="ECO:0000259" key="1">
    <source>
        <dbReference type="Pfam" id="PF20049"/>
    </source>
</evidence>
<evidence type="ECO:0000313" key="2">
    <source>
        <dbReference type="EMBL" id="VDP25777.1"/>
    </source>
</evidence>